<dbReference type="Proteomes" id="UP000218231">
    <property type="component" value="Unassembled WGS sequence"/>
</dbReference>
<evidence type="ECO:0000313" key="1">
    <source>
        <dbReference type="EMBL" id="PAV84552.1"/>
    </source>
</evidence>
<protein>
    <submittedName>
        <fullName evidence="1">Uncharacterized protein</fullName>
    </submittedName>
</protein>
<keyword evidence="2" id="KW-1185">Reference proteome</keyword>
<accession>A0A2A2LEB9</accession>
<dbReference type="EMBL" id="LIAE01006839">
    <property type="protein sequence ID" value="PAV84552.1"/>
    <property type="molecule type" value="Genomic_DNA"/>
</dbReference>
<evidence type="ECO:0000313" key="2">
    <source>
        <dbReference type="Proteomes" id="UP000218231"/>
    </source>
</evidence>
<dbReference type="AlphaFoldDB" id="A0A2A2LEB9"/>
<proteinExistence type="predicted"/>
<reference evidence="1 2" key="1">
    <citation type="journal article" date="2017" name="Curr. Biol.">
        <title>Genome architecture and evolution of a unichromosomal asexual nematode.</title>
        <authorList>
            <person name="Fradin H."/>
            <person name="Zegar C."/>
            <person name="Gutwein M."/>
            <person name="Lucas J."/>
            <person name="Kovtun M."/>
            <person name="Corcoran D."/>
            <person name="Baugh L.R."/>
            <person name="Kiontke K."/>
            <person name="Gunsalus K."/>
            <person name="Fitch D.H."/>
            <person name="Piano F."/>
        </authorList>
    </citation>
    <scope>NUCLEOTIDE SEQUENCE [LARGE SCALE GENOMIC DNA]</scope>
    <source>
        <strain evidence="1">PF1309</strain>
    </source>
</reference>
<sequence length="101" mass="11231">MSMTKLECIVGSAAGIDRERLDEPRGECRAASSECRHQIADRLRGSHSSRQNPHISHQFVQVSAGRALPFSFVLPSDRPDILVDCSRISVRCVDASLRFVH</sequence>
<organism evidence="1 2">
    <name type="scientific">Diploscapter pachys</name>
    <dbReference type="NCBI Taxonomy" id="2018661"/>
    <lineage>
        <taxon>Eukaryota</taxon>
        <taxon>Metazoa</taxon>
        <taxon>Ecdysozoa</taxon>
        <taxon>Nematoda</taxon>
        <taxon>Chromadorea</taxon>
        <taxon>Rhabditida</taxon>
        <taxon>Rhabditina</taxon>
        <taxon>Rhabditomorpha</taxon>
        <taxon>Rhabditoidea</taxon>
        <taxon>Rhabditidae</taxon>
        <taxon>Diploscapter</taxon>
    </lineage>
</organism>
<gene>
    <name evidence="1" type="ORF">WR25_22059</name>
</gene>
<name>A0A2A2LEB9_9BILA</name>
<comment type="caution">
    <text evidence="1">The sequence shown here is derived from an EMBL/GenBank/DDBJ whole genome shotgun (WGS) entry which is preliminary data.</text>
</comment>